<dbReference type="PANTHER" id="PTHR48041:SF91">
    <property type="entry name" value="ABC TRANSPORTER G FAMILY MEMBER 28"/>
    <property type="match status" value="1"/>
</dbReference>
<dbReference type="PROSITE" id="PS50893">
    <property type="entry name" value="ABC_TRANSPORTER_2"/>
    <property type="match status" value="1"/>
</dbReference>
<reference evidence="10 11" key="1">
    <citation type="journal article" date="2023" name="Commun. Biol.">
        <title>Reorganization of the ancestral sex-determining regions during the evolution of trioecy in Pleodorina starrii.</title>
        <authorList>
            <person name="Takahashi K."/>
            <person name="Suzuki S."/>
            <person name="Kawai-Toyooka H."/>
            <person name="Yamamoto K."/>
            <person name="Hamaji T."/>
            <person name="Ootsuki R."/>
            <person name="Yamaguchi H."/>
            <person name="Kawachi M."/>
            <person name="Higashiyama T."/>
            <person name="Nozaki H."/>
        </authorList>
    </citation>
    <scope>NUCLEOTIDE SEQUENCE [LARGE SCALE GENOMIC DNA]</scope>
    <source>
        <strain evidence="10 11">NIES-4479</strain>
    </source>
</reference>
<evidence type="ECO:0000256" key="3">
    <source>
        <dbReference type="ARBA" id="ARBA00022692"/>
    </source>
</evidence>
<evidence type="ECO:0000313" key="11">
    <source>
        <dbReference type="Proteomes" id="UP001165080"/>
    </source>
</evidence>
<evidence type="ECO:0000256" key="6">
    <source>
        <dbReference type="ARBA" id="ARBA00022989"/>
    </source>
</evidence>
<comment type="caution">
    <text evidence="10">The sequence shown here is derived from an EMBL/GenBank/DDBJ whole genome shotgun (WGS) entry which is preliminary data.</text>
</comment>
<dbReference type="EMBL" id="BRXU01000029">
    <property type="protein sequence ID" value="GLC59645.1"/>
    <property type="molecule type" value="Genomic_DNA"/>
</dbReference>
<feature type="transmembrane region" description="Helical" evidence="8">
    <location>
        <begin position="350"/>
        <end position="370"/>
    </location>
</feature>
<feature type="domain" description="ABC transporter" evidence="9">
    <location>
        <begin position="22"/>
        <end position="249"/>
    </location>
</feature>
<organism evidence="10 11">
    <name type="scientific">Pleodorina starrii</name>
    <dbReference type="NCBI Taxonomy" id="330485"/>
    <lineage>
        <taxon>Eukaryota</taxon>
        <taxon>Viridiplantae</taxon>
        <taxon>Chlorophyta</taxon>
        <taxon>core chlorophytes</taxon>
        <taxon>Chlorophyceae</taxon>
        <taxon>CS clade</taxon>
        <taxon>Chlamydomonadales</taxon>
        <taxon>Volvocaceae</taxon>
        <taxon>Pleodorina</taxon>
    </lineage>
</organism>
<dbReference type="OrthoDB" id="66620at2759"/>
<evidence type="ECO:0000256" key="8">
    <source>
        <dbReference type="SAM" id="Phobius"/>
    </source>
</evidence>
<feature type="transmembrane region" description="Helical" evidence="8">
    <location>
        <begin position="436"/>
        <end position="454"/>
    </location>
</feature>
<keyword evidence="7 8" id="KW-0472">Membrane</keyword>
<keyword evidence="6 8" id="KW-1133">Transmembrane helix</keyword>
<evidence type="ECO:0000256" key="2">
    <source>
        <dbReference type="ARBA" id="ARBA00022448"/>
    </source>
</evidence>
<evidence type="ECO:0000313" key="10">
    <source>
        <dbReference type="EMBL" id="GLC59645.1"/>
    </source>
</evidence>
<dbReference type="GO" id="GO:0005524">
    <property type="term" value="F:ATP binding"/>
    <property type="evidence" value="ECO:0007669"/>
    <property type="project" value="UniProtKB-KW"/>
</dbReference>
<evidence type="ECO:0000256" key="1">
    <source>
        <dbReference type="ARBA" id="ARBA00004141"/>
    </source>
</evidence>
<feature type="transmembrane region" description="Helical" evidence="8">
    <location>
        <begin position="567"/>
        <end position="588"/>
    </location>
</feature>
<dbReference type="InterPro" id="IPR027417">
    <property type="entry name" value="P-loop_NTPase"/>
</dbReference>
<keyword evidence="4" id="KW-0547">Nucleotide-binding</keyword>
<dbReference type="InterPro" id="IPR050352">
    <property type="entry name" value="ABCG_transporters"/>
</dbReference>
<feature type="transmembrane region" description="Helical" evidence="8">
    <location>
        <begin position="461"/>
        <end position="484"/>
    </location>
</feature>
<proteinExistence type="predicted"/>
<comment type="subcellular location">
    <subcellularLocation>
        <location evidence="1">Membrane</location>
        <topology evidence="1">Multi-pass membrane protein</topology>
    </subcellularLocation>
</comment>
<gene>
    <name evidence="10" type="primary">PLEST011637</name>
    <name evidence="10" type="ORF">PLESTB_001517500</name>
</gene>
<evidence type="ECO:0000259" key="9">
    <source>
        <dbReference type="PROSITE" id="PS50893"/>
    </source>
</evidence>
<keyword evidence="5" id="KW-0067">ATP-binding</keyword>
<dbReference type="Pfam" id="PF01061">
    <property type="entry name" value="ABC2_membrane"/>
    <property type="match status" value="1"/>
</dbReference>
<evidence type="ECO:0000256" key="4">
    <source>
        <dbReference type="ARBA" id="ARBA00022741"/>
    </source>
</evidence>
<dbReference type="Gene3D" id="3.40.50.300">
    <property type="entry name" value="P-loop containing nucleotide triphosphate hydrolases"/>
    <property type="match status" value="2"/>
</dbReference>
<dbReference type="SUPFAM" id="SSF52540">
    <property type="entry name" value="P-loop containing nucleoside triphosphate hydrolases"/>
    <property type="match status" value="1"/>
</dbReference>
<feature type="transmembrane region" description="Helical" evidence="8">
    <location>
        <begin position="490"/>
        <end position="510"/>
    </location>
</feature>
<dbReference type="InterPro" id="IPR013525">
    <property type="entry name" value="ABC2_TM"/>
</dbReference>
<dbReference type="Proteomes" id="UP001165080">
    <property type="component" value="Unassembled WGS sequence"/>
</dbReference>
<dbReference type="SMART" id="SM00382">
    <property type="entry name" value="AAA"/>
    <property type="match status" value="1"/>
</dbReference>
<accession>A0A9W6BXG7</accession>
<dbReference type="GO" id="GO:0016887">
    <property type="term" value="F:ATP hydrolysis activity"/>
    <property type="evidence" value="ECO:0007669"/>
    <property type="project" value="InterPro"/>
</dbReference>
<sequence>MANDDGSERLAPAGPHNFSVTVTFQNLSFFVKSSGKDPDDRIRKWREREVALLQGVSGWFEPGNMSALMGPSGSGKTTLLDLLAERKTSGRSEGELRYSGIRPSREYLRRYCGYVEQFDTLLPILTVREMLLYTAELKRPVSEPLVAKTRAAFLLTEAPVHAGPVAAVLVRPDEPTTGLDSYTAHEVMLTVQAVARGGITVVATLHSPTAFCFSLFDRLMMLVGGRTVYFGPQDRRAVEYFQSCRPFLESDPERLGGPGPNSAEFLVDIITEGDRDGKGPAFADAYESSPLAAENAAELAAHLATFQSAHVPPDLAKELAVKGATVTPWWWAIRTYMKYRTRRHYCDPAFLLPRICDKAVIALLVMTLYWGTGDDLAPHNVLNLAAVLFMWSATQGFVAASYVPSLVLERGLFVRERNDGLYLPTTYLTAKMLDEIIVNAVASLGISAFTFYGIQLQNSFAVFYVSYTVGVCVGISMAYCVASFAPNMDVANVLLPTYAGTLLFFSGFLIRTTVMPPWWIWYSYIVFTRYSWGAVMINQFRNHDVPWIGGETVLQYYELEGASEWTYVGYTSLFFLFFYSVTALVLTFKRYQVR</sequence>
<evidence type="ECO:0000256" key="5">
    <source>
        <dbReference type="ARBA" id="ARBA00022840"/>
    </source>
</evidence>
<keyword evidence="11" id="KW-1185">Reference proteome</keyword>
<dbReference type="AlphaFoldDB" id="A0A9W6BXG7"/>
<dbReference type="InterPro" id="IPR003593">
    <property type="entry name" value="AAA+_ATPase"/>
</dbReference>
<keyword evidence="3 8" id="KW-0812">Transmembrane</keyword>
<keyword evidence="2" id="KW-0813">Transport</keyword>
<feature type="transmembrane region" description="Helical" evidence="8">
    <location>
        <begin position="382"/>
        <end position="403"/>
    </location>
</feature>
<name>A0A9W6BXG7_9CHLO</name>
<dbReference type="InterPro" id="IPR003439">
    <property type="entry name" value="ABC_transporter-like_ATP-bd"/>
</dbReference>
<protein>
    <recommendedName>
        <fullName evidence="9">ABC transporter domain-containing protein</fullName>
    </recommendedName>
</protein>
<dbReference type="PANTHER" id="PTHR48041">
    <property type="entry name" value="ABC TRANSPORTER G FAMILY MEMBER 28"/>
    <property type="match status" value="1"/>
</dbReference>
<dbReference type="Pfam" id="PF00005">
    <property type="entry name" value="ABC_tran"/>
    <property type="match status" value="1"/>
</dbReference>
<dbReference type="GO" id="GO:0016020">
    <property type="term" value="C:membrane"/>
    <property type="evidence" value="ECO:0007669"/>
    <property type="project" value="UniProtKB-SubCell"/>
</dbReference>
<dbReference type="GO" id="GO:0140359">
    <property type="term" value="F:ABC-type transporter activity"/>
    <property type="evidence" value="ECO:0007669"/>
    <property type="project" value="InterPro"/>
</dbReference>
<evidence type="ECO:0000256" key="7">
    <source>
        <dbReference type="ARBA" id="ARBA00023136"/>
    </source>
</evidence>